<sequence>MLVSTLAWCFLPYFTLATVTLSDPSDIIPPAIWAADNAIVPNYSDPFLSVQPSPIIAAYEFDGNNSTSIDHLSLSTFENQTSVILAANGAELNLSYVNILKEGYSEDLIEASFWGFNAAINVANASTAYFDHVNVTVHNGAANIYAYGTGTVIYLENAWLYSSGPVSHGVYASGNGTVYASHVSHYSGGKRSSSFSGDSPAGYVHISDSTAHSAGVGSATYYALGEIHADNVVSISENGPVVFMDGQQKAYLRHCDATAGLLGGVALFSSAVRASGALLSVASSKITTLGDEMPGLWFGNLIIDVTLHDTEIVTASGVLIVSNFSQITQDFDHYADYSEQPNLAPAIVNVTVSESDLVGDLVAYNESSITLALTSYSNWTGAAYAGYGNAYFDISLDSTSYWILTNTTTVQNFTSEDATLSNIYSSGFDVYYNSSAVLNSYLNGQTLSLPGGGKAIPSS</sequence>
<proteinExistence type="predicted"/>
<reference evidence="2 3" key="1">
    <citation type="journal article" date="2018" name="IMA Fungus">
        <title>IMA Genome-F 9: Draft genome sequence of Annulohypoxylon stygium, Aspergillus mulundensis, Berkeleyomyces basicola (syn. Thielaviopsis basicola), Ceratocystis smalleyi, two Cercospora beticola strains, Coleophoma cylindrospora, Fusarium fracticaudum, Phialophora cf. hyalina, and Morchella septimelata.</title>
        <authorList>
            <person name="Wingfield B.D."/>
            <person name="Bills G.F."/>
            <person name="Dong Y."/>
            <person name="Huang W."/>
            <person name="Nel W.J."/>
            <person name="Swalarsk-Parry B.S."/>
            <person name="Vaghefi N."/>
            <person name="Wilken P.M."/>
            <person name="An Z."/>
            <person name="de Beer Z.W."/>
            <person name="De Vos L."/>
            <person name="Chen L."/>
            <person name="Duong T.A."/>
            <person name="Gao Y."/>
            <person name="Hammerbacher A."/>
            <person name="Kikkert J.R."/>
            <person name="Li Y."/>
            <person name="Li H."/>
            <person name="Li K."/>
            <person name="Li Q."/>
            <person name="Liu X."/>
            <person name="Ma X."/>
            <person name="Naidoo K."/>
            <person name="Pethybridge S.J."/>
            <person name="Sun J."/>
            <person name="Steenkamp E.T."/>
            <person name="van der Nest M.A."/>
            <person name="van Wyk S."/>
            <person name="Wingfield M.J."/>
            <person name="Xiong C."/>
            <person name="Yue Q."/>
            <person name="Zhang X."/>
        </authorList>
    </citation>
    <scope>NUCLEOTIDE SEQUENCE [LARGE SCALE GENOMIC DNA]</scope>
    <source>
        <strain evidence="2 3">BP6252</strain>
    </source>
</reference>
<protein>
    <recommendedName>
        <fullName evidence="4">Hyphally-regulated cell wall protein N-terminal domain-containing protein</fullName>
    </recommendedName>
</protein>
<keyword evidence="1" id="KW-0732">Signal</keyword>
<name>A0A3D8RTB2_9HELO</name>
<evidence type="ECO:0000313" key="2">
    <source>
        <dbReference type="EMBL" id="RDW77279.1"/>
    </source>
</evidence>
<evidence type="ECO:0000256" key="1">
    <source>
        <dbReference type="SAM" id="SignalP"/>
    </source>
</evidence>
<dbReference type="EMBL" id="PDLM01000005">
    <property type="protein sequence ID" value="RDW77279.1"/>
    <property type="molecule type" value="Genomic_DNA"/>
</dbReference>
<evidence type="ECO:0008006" key="4">
    <source>
        <dbReference type="Google" id="ProtNLM"/>
    </source>
</evidence>
<accession>A0A3D8RTB2</accession>
<evidence type="ECO:0000313" key="3">
    <source>
        <dbReference type="Proteomes" id="UP000256645"/>
    </source>
</evidence>
<dbReference type="Proteomes" id="UP000256645">
    <property type="component" value="Unassembled WGS sequence"/>
</dbReference>
<keyword evidence="3" id="KW-1185">Reference proteome</keyword>
<dbReference type="AlphaFoldDB" id="A0A3D8RTB2"/>
<comment type="caution">
    <text evidence="2">The sequence shown here is derived from an EMBL/GenBank/DDBJ whole genome shotgun (WGS) entry which is preliminary data.</text>
</comment>
<gene>
    <name evidence="2" type="ORF">BP6252_05332</name>
</gene>
<organism evidence="2 3">
    <name type="scientific">Coleophoma cylindrospora</name>
    <dbReference type="NCBI Taxonomy" id="1849047"/>
    <lineage>
        <taxon>Eukaryota</taxon>
        <taxon>Fungi</taxon>
        <taxon>Dikarya</taxon>
        <taxon>Ascomycota</taxon>
        <taxon>Pezizomycotina</taxon>
        <taxon>Leotiomycetes</taxon>
        <taxon>Helotiales</taxon>
        <taxon>Dermateaceae</taxon>
        <taxon>Coleophoma</taxon>
    </lineage>
</organism>
<feature type="chain" id="PRO_5017544276" description="Hyphally-regulated cell wall protein N-terminal domain-containing protein" evidence="1">
    <location>
        <begin position="18"/>
        <end position="459"/>
    </location>
</feature>
<dbReference type="OrthoDB" id="10018600at2759"/>
<dbReference type="STRING" id="1849047.A0A3D8RTB2"/>
<feature type="signal peptide" evidence="1">
    <location>
        <begin position="1"/>
        <end position="17"/>
    </location>
</feature>